<keyword evidence="4 5" id="KW-0833">Ubl conjugation pathway</keyword>
<evidence type="ECO:0000256" key="1">
    <source>
        <dbReference type="ARBA" id="ARBA00000885"/>
    </source>
</evidence>
<feature type="region of interest" description="Disordered" evidence="6">
    <location>
        <begin position="1"/>
        <end position="90"/>
    </location>
</feature>
<comment type="catalytic activity">
    <reaction evidence="1">
        <text>S-ubiquitinyl-[E2 ubiquitin-conjugating enzyme]-L-cysteine + [acceptor protein]-L-lysine = [E2 ubiquitin-conjugating enzyme]-L-cysteine + N(6)-ubiquitinyl-[acceptor protein]-L-lysine.</text>
        <dbReference type="EC" id="2.3.2.26"/>
    </reaction>
</comment>
<dbReference type="EC" id="2.3.2.26" evidence="2"/>
<dbReference type="InterPro" id="IPR000569">
    <property type="entry name" value="HECT_dom"/>
</dbReference>
<dbReference type="GO" id="GO:0061630">
    <property type="term" value="F:ubiquitin protein ligase activity"/>
    <property type="evidence" value="ECO:0007669"/>
    <property type="project" value="UniProtKB-EC"/>
</dbReference>
<dbReference type="Gene3D" id="3.90.1750.10">
    <property type="entry name" value="Hect, E3 ligase catalytic domains"/>
    <property type="match status" value="1"/>
</dbReference>
<dbReference type="CDD" id="cd00078">
    <property type="entry name" value="HECTc"/>
    <property type="match status" value="1"/>
</dbReference>
<evidence type="ECO:0000256" key="5">
    <source>
        <dbReference type="PROSITE-ProRule" id="PRU00104"/>
    </source>
</evidence>
<feature type="domain" description="HECT" evidence="7">
    <location>
        <begin position="875"/>
        <end position="1221"/>
    </location>
</feature>
<dbReference type="PROSITE" id="PS50237">
    <property type="entry name" value="HECT"/>
    <property type="match status" value="1"/>
</dbReference>
<feature type="compositionally biased region" description="Low complexity" evidence="6">
    <location>
        <begin position="293"/>
        <end position="302"/>
    </location>
</feature>
<reference evidence="8" key="1">
    <citation type="journal article" date="2023" name="Mol. Phylogenet. Evol.">
        <title>Genome-scale phylogeny and comparative genomics of the fungal order Sordariales.</title>
        <authorList>
            <person name="Hensen N."/>
            <person name="Bonometti L."/>
            <person name="Westerberg I."/>
            <person name="Brannstrom I.O."/>
            <person name="Guillou S."/>
            <person name="Cros-Aarteil S."/>
            <person name="Calhoun S."/>
            <person name="Haridas S."/>
            <person name="Kuo A."/>
            <person name="Mondo S."/>
            <person name="Pangilinan J."/>
            <person name="Riley R."/>
            <person name="LaButti K."/>
            <person name="Andreopoulos B."/>
            <person name="Lipzen A."/>
            <person name="Chen C."/>
            <person name="Yan M."/>
            <person name="Daum C."/>
            <person name="Ng V."/>
            <person name="Clum A."/>
            <person name="Steindorff A."/>
            <person name="Ohm R.A."/>
            <person name="Martin F."/>
            <person name="Silar P."/>
            <person name="Natvig D.O."/>
            <person name="Lalanne C."/>
            <person name="Gautier V."/>
            <person name="Ament-Velasquez S.L."/>
            <person name="Kruys A."/>
            <person name="Hutchinson M.I."/>
            <person name="Powell A.J."/>
            <person name="Barry K."/>
            <person name="Miller A.N."/>
            <person name="Grigoriev I.V."/>
            <person name="Debuchy R."/>
            <person name="Gladieux P."/>
            <person name="Hiltunen Thoren M."/>
            <person name="Johannesson H."/>
        </authorList>
    </citation>
    <scope>NUCLEOTIDE SEQUENCE</scope>
    <source>
        <strain evidence="8">CBS 314.62</strain>
    </source>
</reference>
<protein>
    <recommendedName>
        <fullName evidence="2">HECT-type E3 ubiquitin transferase</fullName>
        <ecNumber evidence="2">2.3.2.26</ecNumber>
    </recommendedName>
</protein>
<dbReference type="EMBL" id="JAULSO010000004">
    <property type="protein sequence ID" value="KAK3684242.1"/>
    <property type="molecule type" value="Genomic_DNA"/>
</dbReference>
<evidence type="ECO:0000256" key="2">
    <source>
        <dbReference type="ARBA" id="ARBA00012485"/>
    </source>
</evidence>
<organism evidence="8 9">
    <name type="scientific">Podospora appendiculata</name>
    <dbReference type="NCBI Taxonomy" id="314037"/>
    <lineage>
        <taxon>Eukaryota</taxon>
        <taxon>Fungi</taxon>
        <taxon>Dikarya</taxon>
        <taxon>Ascomycota</taxon>
        <taxon>Pezizomycotina</taxon>
        <taxon>Sordariomycetes</taxon>
        <taxon>Sordariomycetidae</taxon>
        <taxon>Sordariales</taxon>
        <taxon>Podosporaceae</taxon>
        <taxon>Podospora</taxon>
    </lineage>
</organism>
<feature type="compositionally biased region" description="Basic residues" evidence="6">
    <location>
        <begin position="27"/>
        <end position="38"/>
    </location>
</feature>
<dbReference type="InterPro" id="IPR035983">
    <property type="entry name" value="Hect_E3_ubiquitin_ligase"/>
</dbReference>
<dbReference type="AlphaFoldDB" id="A0AAE0X491"/>
<feature type="region of interest" description="Disordered" evidence="6">
    <location>
        <begin position="597"/>
        <end position="618"/>
    </location>
</feature>
<comment type="caution">
    <text evidence="8">The sequence shown here is derived from an EMBL/GenBank/DDBJ whole genome shotgun (WGS) entry which is preliminary data.</text>
</comment>
<evidence type="ECO:0000313" key="8">
    <source>
        <dbReference type="EMBL" id="KAK3684242.1"/>
    </source>
</evidence>
<feature type="region of interest" description="Disordered" evidence="6">
    <location>
        <begin position="278"/>
        <end position="361"/>
    </location>
</feature>
<feature type="region of interest" description="Disordered" evidence="6">
    <location>
        <begin position="106"/>
        <end position="142"/>
    </location>
</feature>
<dbReference type="PANTHER" id="PTHR45700:SF9">
    <property type="entry name" value="HECT-TYPE E3 UBIQUITIN TRANSFERASE"/>
    <property type="match status" value="1"/>
</dbReference>
<keyword evidence="3" id="KW-0808">Transferase</keyword>
<evidence type="ECO:0000256" key="3">
    <source>
        <dbReference type="ARBA" id="ARBA00022679"/>
    </source>
</evidence>
<feature type="region of interest" description="Disordered" evidence="6">
    <location>
        <begin position="154"/>
        <end position="193"/>
    </location>
</feature>
<evidence type="ECO:0000256" key="4">
    <source>
        <dbReference type="ARBA" id="ARBA00022786"/>
    </source>
</evidence>
<feature type="region of interest" description="Disordered" evidence="6">
    <location>
        <begin position="226"/>
        <end position="256"/>
    </location>
</feature>
<proteinExistence type="predicted"/>
<feature type="compositionally biased region" description="Low complexity" evidence="6">
    <location>
        <begin position="46"/>
        <end position="67"/>
    </location>
</feature>
<name>A0AAE0X491_9PEZI</name>
<sequence length="1221" mass="136216">MSMTSSAARPGPIMAPWPDRVDSQSHSRAHSHSRSHSHRPIDYPLNQNQNQDQNQNQNQNPSPSQNHPSDHRRPHAASTGSPGPAGASFSSRIRTASRVPDLPVLDSLHIQPDSNSSSSSDLHPSDLLRPRHARSMSHPFPSLFSIKKKKSVMMVGGGSGEDSADEPGPLRNLKKPQTRGHRNGSSNGSSDYSTGNCMTCGSLVRWPRELHVFKCTICLTINDLKPIGRDPRWDGNQHKPTQTPGPNERPAGGADGQISLEHTRSLAVQCIRSFLQSTLRQRTRSGSTDHEGPSMSPSSPSPNRNRATTASPRAHVAPRPTPADGTEMWPQLNEQAGLSPPCNPSHYANNTPRSYSTSYSEARPVLQELDHQSPQPPGVEPEARRMFKLLEDYIVSCFTSFPCLNSSFTVGHSNHPSRSSGEAARRRNPEPRRGLRNKECPIMDLDAKLLLLGDFAENGSWWTGGQEEAMPGGRSAPDRCDNGPSAVSMRNPRIDWAEMDNWYMAVVDVARSWTDIYEEVVDKDPGLGVPFTTLQEIEAQILVGQDHVQKTLLKACESILKRPGRPLTAPHELRFIVIVSANPLLYNSYKPYTGQFRHPEPGVRQSSSGSRGSGPASGRHSVIIKRIAGLMSNAPAECHNHLVVWFARYPESSFVQIKDMIAGFLAYRLMRQNEKKYEIKVDVTDGLIPNMGADRSAASLHAALGQTPRSSKKQKGRENKMVYQDDWQIKAAARVLSFLFAANNTGHVRRSLAGRSEITGHGTKRPGLLRGQILATTDFYSTLLDDSDLVADFEAWERKQGRFSFCQFPFLLSIGAKIQILEYDAKRQMENKARDAFFSSIMTHRVVEQFLTLHIRRDCLVDDSLKAVGEVIGGGGEDIKKGLKIIFKGEEGVDAGGLRKEWFLLLVREVFNPDHGMFTYDEDSQYCYFNPNSWEPTEQFFLVGVVFGLAIYNSTILDVALPPFAFRKLLLAAPPPAVSTSQPRQSMTYSLDDLAEYRPRLANGLRQLLDFDGDVEQTFCLDFVIDTDRYGYTEKVPLCPGGERRPVTNLNRKEYVELYVRYLLDTAVTRQFEPFKRGFFTVCGGNALSLFRPEEIELLVRGSDEPLDIGSLKMAAEYDNWGVSNPAESQPIIWWFWDTFESASPQDQRKLLLFITGSDRIPAMGAASLSIRISCLGDDCGRYPTARTCFNVLALWRYPTRERLEELLWTAVFESEGFGLK</sequence>
<dbReference type="InterPro" id="IPR044611">
    <property type="entry name" value="E3A/B/C-like"/>
</dbReference>
<feature type="active site" description="Glycyl thioester intermediate" evidence="5">
    <location>
        <position position="1189"/>
    </location>
</feature>
<feature type="compositionally biased region" description="Basic residues" evidence="6">
    <location>
        <begin position="172"/>
        <end position="182"/>
    </location>
</feature>
<dbReference type="FunFam" id="3.30.2160.10:FF:000004">
    <property type="entry name" value="probable E3 ubiquitin-protein ligase HERC4 isoform X1"/>
    <property type="match status" value="1"/>
</dbReference>
<feature type="compositionally biased region" description="Polar residues" evidence="6">
    <location>
        <begin position="346"/>
        <end position="360"/>
    </location>
</feature>
<feature type="compositionally biased region" description="Basic and acidic residues" evidence="6">
    <location>
        <begin position="423"/>
        <end position="438"/>
    </location>
</feature>
<feature type="compositionally biased region" description="Basic and acidic residues" evidence="6">
    <location>
        <begin position="226"/>
        <end position="237"/>
    </location>
</feature>
<dbReference type="SUPFAM" id="SSF56204">
    <property type="entry name" value="Hect, E3 ligase catalytic domain"/>
    <property type="match status" value="1"/>
</dbReference>
<gene>
    <name evidence="8" type="ORF">B0T22DRAFT_272324</name>
</gene>
<dbReference type="GO" id="GO:0000209">
    <property type="term" value="P:protein polyubiquitination"/>
    <property type="evidence" value="ECO:0007669"/>
    <property type="project" value="InterPro"/>
</dbReference>
<evidence type="ECO:0000256" key="6">
    <source>
        <dbReference type="SAM" id="MobiDB-lite"/>
    </source>
</evidence>
<feature type="compositionally biased region" description="Low complexity" evidence="6">
    <location>
        <begin position="602"/>
        <end position="618"/>
    </location>
</feature>
<feature type="compositionally biased region" description="Low complexity" evidence="6">
    <location>
        <begin position="112"/>
        <end position="122"/>
    </location>
</feature>
<feature type="compositionally biased region" description="Polar residues" evidence="6">
    <location>
        <begin position="409"/>
        <end position="420"/>
    </location>
</feature>
<reference evidence="8" key="2">
    <citation type="submission" date="2023-06" db="EMBL/GenBank/DDBJ databases">
        <authorList>
            <consortium name="Lawrence Berkeley National Laboratory"/>
            <person name="Haridas S."/>
            <person name="Hensen N."/>
            <person name="Bonometti L."/>
            <person name="Westerberg I."/>
            <person name="Brannstrom I.O."/>
            <person name="Guillou S."/>
            <person name="Cros-Aarteil S."/>
            <person name="Calhoun S."/>
            <person name="Kuo A."/>
            <person name="Mondo S."/>
            <person name="Pangilinan J."/>
            <person name="Riley R."/>
            <person name="Labutti K."/>
            <person name="Andreopoulos B."/>
            <person name="Lipzen A."/>
            <person name="Chen C."/>
            <person name="Yanf M."/>
            <person name="Daum C."/>
            <person name="Ng V."/>
            <person name="Clum A."/>
            <person name="Steindorff A."/>
            <person name="Ohm R."/>
            <person name="Martin F."/>
            <person name="Silar P."/>
            <person name="Natvig D."/>
            <person name="Lalanne C."/>
            <person name="Gautier V."/>
            <person name="Ament-Velasquez S.L."/>
            <person name="Kruys A."/>
            <person name="Hutchinson M.I."/>
            <person name="Powell A.J."/>
            <person name="Barry K."/>
            <person name="Miller A.N."/>
            <person name="Grigoriev I.V."/>
            <person name="Debuchy R."/>
            <person name="Gladieux P."/>
            <person name="Thoren M.H."/>
            <person name="Johannesson H."/>
        </authorList>
    </citation>
    <scope>NUCLEOTIDE SEQUENCE</scope>
    <source>
        <strain evidence="8">CBS 314.62</strain>
    </source>
</reference>
<keyword evidence="9" id="KW-1185">Reference proteome</keyword>
<dbReference type="PANTHER" id="PTHR45700">
    <property type="entry name" value="UBIQUITIN-PROTEIN LIGASE E3C"/>
    <property type="match status" value="1"/>
</dbReference>
<dbReference type="Pfam" id="PF00632">
    <property type="entry name" value="HECT"/>
    <property type="match status" value="1"/>
</dbReference>
<evidence type="ECO:0000259" key="7">
    <source>
        <dbReference type="PROSITE" id="PS50237"/>
    </source>
</evidence>
<dbReference type="Proteomes" id="UP001270362">
    <property type="component" value="Unassembled WGS sequence"/>
</dbReference>
<accession>A0AAE0X491</accession>
<dbReference type="Gene3D" id="3.30.2410.10">
    <property type="entry name" value="Hect, E3 ligase catalytic domain"/>
    <property type="match status" value="1"/>
</dbReference>
<dbReference type="Gene3D" id="3.30.2160.10">
    <property type="entry name" value="Hect, E3 ligase catalytic domain"/>
    <property type="match status" value="1"/>
</dbReference>
<dbReference type="SMART" id="SM00119">
    <property type="entry name" value="HECTc"/>
    <property type="match status" value="1"/>
</dbReference>
<evidence type="ECO:0000313" key="9">
    <source>
        <dbReference type="Proteomes" id="UP001270362"/>
    </source>
</evidence>
<feature type="compositionally biased region" description="Low complexity" evidence="6">
    <location>
        <begin position="76"/>
        <end position="90"/>
    </location>
</feature>
<feature type="region of interest" description="Disordered" evidence="6">
    <location>
        <begin position="409"/>
        <end position="438"/>
    </location>
</feature>
<feature type="region of interest" description="Disordered" evidence="6">
    <location>
        <begin position="466"/>
        <end position="485"/>
    </location>
</feature>